<dbReference type="EMBL" id="VLTN01000029">
    <property type="protein sequence ID" value="KAA0151133.1"/>
    <property type="molecule type" value="Genomic_DNA"/>
</dbReference>
<evidence type="ECO:0000256" key="1">
    <source>
        <dbReference type="ARBA" id="ARBA00007465"/>
    </source>
</evidence>
<dbReference type="SUPFAM" id="SSF55174">
    <property type="entry name" value="Alpha-L RNA-binding motif"/>
    <property type="match status" value="1"/>
</dbReference>
<keyword evidence="3 6" id="KW-0694">RNA-binding</keyword>
<accession>A0A5A8CDB9</accession>
<evidence type="ECO:0000256" key="5">
    <source>
        <dbReference type="ARBA" id="ARBA00023274"/>
    </source>
</evidence>
<keyword evidence="2" id="KW-0699">rRNA-binding</keyword>
<feature type="region of interest" description="Disordered" evidence="7">
    <location>
        <begin position="203"/>
        <end position="223"/>
    </location>
</feature>
<feature type="domain" description="Small ribosomal subunit protein uS4 N-terminal" evidence="9">
    <location>
        <begin position="30"/>
        <end position="143"/>
    </location>
</feature>
<dbReference type="InterPro" id="IPR001912">
    <property type="entry name" value="Ribosomal_uS4_N"/>
</dbReference>
<dbReference type="Proteomes" id="UP000323011">
    <property type="component" value="Unassembled WGS sequence"/>
</dbReference>
<keyword evidence="5" id="KW-0687">Ribonucleoprotein</keyword>
<keyword evidence="4" id="KW-0689">Ribosomal protein</keyword>
<sequence length="223" mass="25322">MDHAQRGGDGHGEKRRGVQPFSPDRLWAAVMPKISRHRNYSSTFVTPRRAFEKERLDQELKLLGQYGLRCKREIWRVQLLLAKLRKAARKLLTLDESDPKRAFEGDALLRRMLRFGMLSEESVGEGGARLDDLLSLTTQRMLERRLQTVVQKLGLAKTVHEARVRIRQRHIRVGKQLVTVPSFMVRNSAEANIVFANHSPYSSTGRQGRVARKKAAAGGGSDE</sequence>
<dbReference type="SMART" id="SM01390">
    <property type="entry name" value="Ribosomal_S4"/>
    <property type="match status" value="1"/>
</dbReference>
<evidence type="ECO:0000256" key="2">
    <source>
        <dbReference type="ARBA" id="ARBA00022730"/>
    </source>
</evidence>
<dbReference type="GO" id="GO:0003735">
    <property type="term" value="F:structural constituent of ribosome"/>
    <property type="evidence" value="ECO:0007669"/>
    <property type="project" value="InterPro"/>
</dbReference>
<organism evidence="10 12">
    <name type="scientific">Cafeteria roenbergensis</name>
    <name type="common">Marine flagellate</name>
    <dbReference type="NCBI Taxonomy" id="33653"/>
    <lineage>
        <taxon>Eukaryota</taxon>
        <taxon>Sar</taxon>
        <taxon>Stramenopiles</taxon>
        <taxon>Bigyra</taxon>
        <taxon>Opalozoa</taxon>
        <taxon>Bicosoecida</taxon>
        <taxon>Cafeteriaceae</taxon>
        <taxon>Cafeteria</taxon>
    </lineage>
</organism>
<dbReference type="InterPro" id="IPR022801">
    <property type="entry name" value="Ribosomal_uS4"/>
</dbReference>
<evidence type="ECO:0000313" key="10">
    <source>
        <dbReference type="EMBL" id="KAA0151133.1"/>
    </source>
</evidence>
<feature type="domain" description="RNA-binding S4" evidence="8">
    <location>
        <begin position="144"/>
        <end position="216"/>
    </location>
</feature>
<comment type="similarity">
    <text evidence="1">Belongs to the universal ribosomal protein uS4 family.</text>
</comment>
<dbReference type="GO" id="GO:0006412">
    <property type="term" value="P:translation"/>
    <property type="evidence" value="ECO:0007669"/>
    <property type="project" value="InterPro"/>
</dbReference>
<gene>
    <name evidence="10" type="ORF">FNF29_04825</name>
    <name evidence="11" type="ORF">FNF31_02205</name>
</gene>
<dbReference type="Gene3D" id="3.10.290.10">
    <property type="entry name" value="RNA-binding S4 domain"/>
    <property type="match status" value="1"/>
</dbReference>
<dbReference type="GO" id="GO:0019843">
    <property type="term" value="F:rRNA binding"/>
    <property type="evidence" value="ECO:0007669"/>
    <property type="project" value="UniProtKB-KW"/>
</dbReference>
<evidence type="ECO:0000256" key="6">
    <source>
        <dbReference type="PROSITE-ProRule" id="PRU00182"/>
    </source>
</evidence>
<dbReference type="PROSITE" id="PS50889">
    <property type="entry name" value="S4"/>
    <property type="match status" value="1"/>
</dbReference>
<evidence type="ECO:0000259" key="9">
    <source>
        <dbReference type="SMART" id="SM01390"/>
    </source>
</evidence>
<evidence type="ECO:0000259" key="8">
    <source>
        <dbReference type="SMART" id="SM00363"/>
    </source>
</evidence>
<evidence type="ECO:0000313" key="12">
    <source>
        <dbReference type="Proteomes" id="UP000323011"/>
    </source>
</evidence>
<dbReference type="GO" id="GO:0022627">
    <property type="term" value="C:cytosolic small ribosomal subunit"/>
    <property type="evidence" value="ECO:0007669"/>
    <property type="project" value="TreeGrafter"/>
</dbReference>
<dbReference type="InterPro" id="IPR002942">
    <property type="entry name" value="S4_RNA-bd"/>
</dbReference>
<evidence type="ECO:0000256" key="3">
    <source>
        <dbReference type="ARBA" id="ARBA00022884"/>
    </source>
</evidence>
<dbReference type="CDD" id="cd00165">
    <property type="entry name" value="S4"/>
    <property type="match status" value="1"/>
</dbReference>
<dbReference type="PANTHER" id="PTHR11831">
    <property type="entry name" value="30S 40S RIBOSOMAL PROTEIN"/>
    <property type="match status" value="1"/>
</dbReference>
<reference evidence="12 13" key="1">
    <citation type="submission" date="2019-07" db="EMBL/GenBank/DDBJ databases">
        <title>Genomes of Cafeteria roenbergensis.</title>
        <authorList>
            <person name="Fischer M.G."/>
            <person name="Hackl T."/>
            <person name="Roman M."/>
        </authorList>
    </citation>
    <scope>NUCLEOTIDE SEQUENCE [LARGE SCALE GENOMIC DNA]</scope>
    <source>
        <strain evidence="10 12">BVI</strain>
        <strain evidence="11 13">Cflag</strain>
    </source>
</reference>
<dbReference type="PANTHER" id="PTHR11831:SF5">
    <property type="entry name" value="40S RIBOSOMAL PROTEIN S9"/>
    <property type="match status" value="1"/>
</dbReference>
<dbReference type="Pfam" id="PF00163">
    <property type="entry name" value="Ribosomal_S4"/>
    <property type="match status" value="1"/>
</dbReference>
<dbReference type="InterPro" id="IPR036986">
    <property type="entry name" value="S4_RNA-bd_sf"/>
</dbReference>
<dbReference type="NCBIfam" id="TIGR01018">
    <property type="entry name" value="uS4_arch"/>
    <property type="match status" value="1"/>
</dbReference>
<dbReference type="EMBL" id="VLTM01000015">
    <property type="protein sequence ID" value="KAA0164882.1"/>
    <property type="molecule type" value="Genomic_DNA"/>
</dbReference>
<dbReference type="Pfam" id="PF01479">
    <property type="entry name" value="S4"/>
    <property type="match status" value="1"/>
</dbReference>
<name>A0A5A8CDB9_CAFRO</name>
<dbReference type="NCBIfam" id="NF003139">
    <property type="entry name" value="PRK04051.1"/>
    <property type="match status" value="1"/>
</dbReference>
<dbReference type="SMART" id="SM00363">
    <property type="entry name" value="S4"/>
    <property type="match status" value="1"/>
</dbReference>
<protein>
    <submittedName>
        <fullName evidence="10">Uncharacterized protein</fullName>
    </submittedName>
</protein>
<dbReference type="OMA" id="RQFITHG"/>
<evidence type="ECO:0000313" key="11">
    <source>
        <dbReference type="EMBL" id="KAA0164882.1"/>
    </source>
</evidence>
<dbReference type="InterPro" id="IPR005710">
    <property type="entry name" value="Ribosomal_uS4_euk/arc"/>
</dbReference>
<proteinExistence type="inferred from homology"/>
<evidence type="ECO:0000256" key="4">
    <source>
        <dbReference type="ARBA" id="ARBA00022980"/>
    </source>
</evidence>
<dbReference type="AlphaFoldDB" id="A0A5A8CDB9"/>
<evidence type="ECO:0000256" key="7">
    <source>
        <dbReference type="SAM" id="MobiDB-lite"/>
    </source>
</evidence>
<dbReference type="GO" id="GO:0042274">
    <property type="term" value="P:ribosomal small subunit biogenesis"/>
    <property type="evidence" value="ECO:0007669"/>
    <property type="project" value="TreeGrafter"/>
</dbReference>
<dbReference type="Proteomes" id="UP000325113">
    <property type="component" value="Unassembled WGS sequence"/>
</dbReference>
<keyword evidence="12" id="KW-1185">Reference proteome</keyword>
<comment type="caution">
    <text evidence="10">The sequence shown here is derived from an EMBL/GenBank/DDBJ whole genome shotgun (WGS) entry which is preliminary data.</text>
</comment>
<evidence type="ECO:0000313" key="13">
    <source>
        <dbReference type="Proteomes" id="UP000325113"/>
    </source>
</evidence>